<dbReference type="GO" id="GO:0005737">
    <property type="term" value="C:cytoplasm"/>
    <property type="evidence" value="ECO:0007669"/>
    <property type="project" value="UniProtKB-SubCell"/>
</dbReference>
<comment type="function">
    <text evidence="8 15">Functions in the N-end rule pathway of protein degradation where it conjugates Leu, Phe and, less efficiently, Met from aminoacyl-tRNAs to the N-termini of proteins containing an N-terminal arginine or lysine.</text>
</comment>
<evidence type="ECO:0000256" key="3">
    <source>
        <dbReference type="ARBA" id="ARBA00022679"/>
    </source>
</evidence>
<dbReference type="NCBIfam" id="TIGR00667">
    <property type="entry name" value="aat"/>
    <property type="match status" value="1"/>
</dbReference>
<evidence type="ECO:0000256" key="2">
    <source>
        <dbReference type="ARBA" id="ARBA00022490"/>
    </source>
</evidence>
<dbReference type="FunFam" id="3.40.630.70:FF:000001">
    <property type="entry name" value="Leucyl/phenylalanyl-tRNA--protein transferase"/>
    <property type="match status" value="1"/>
</dbReference>
<dbReference type="HAMAP" id="MF_00688">
    <property type="entry name" value="Leu_Phe_trans"/>
    <property type="match status" value="1"/>
</dbReference>
<keyword evidence="2 15" id="KW-0963">Cytoplasm</keyword>
<dbReference type="PANTHER" id="PTHR30098">
    <property type="entry name" value="LEUCYL/PHENYLALANYL-TRNA--PROTEIN TRANSFERASE"/>
    <property type="match status" value="1"/>
</dbReference>
<evidence type="ECO:0000256" key="8">
    <source>
        <dbReference type="ARBA" id="ARBA00054043"/>
    </source>
</evidence>
<dbReference type="InterPro" id="IPR042221">
    <property type="entry name" value="Leu/Phe-tRNA_Trfase_N"/>
</dbReference>
<dbReference type="PANTHER" id="PTHR30098:SF2">
    <property type="entry name" value="LEUCYL_PHENYLALANYL-TRNA--PROTEIN TRANSFERASE"/>
    <property type="match status" value="1"/>
</dbReference>
<evidence type="ECO:0000313" key="16">
    <source>
        <dbReference type="EMBL" id="CCO44901.1"/>
    </source>
</evidence>
<evidence type="ECO:0000313" key="17">
    <source>
        <dbReference type="Proteomes" id="UP000018211"/>
    </source>
</evidence>
<evidence type="ECO:0000256" key="14">
    <source>
        <dbReference type="ARBA" id="ARBA00083640"/>
    </source>
</evidence>
<dbReference type="EC" id="2.3.2.6" evidence="10 15"/>
<accession>A0AAV2VK22</accession>
<comment type="caution">
    <text evidence="16">The sequence shown here is derived from an EMBL/GenBank/DDBJ whole genome shotgun (WGS) entry which is preliminary data.</text>
</comment>
<gene>
    <name evidence="15 16" type="primary">aat</name>
    <name evidence="16" type="ORF">VIBNISOn1_1280049</name>
</gene>
<dbReference type="InterPro" id="IPR004616">
    <property type="entry name" value="Leu/Phe-tRNA_Trfase"/>
</dbReference>
<evidence type="ECO:0000256" key="15">
    <source>
        <dbReference type="HAMAP-Rule" id="MF_00688"/>
    </source>
</evidence>
<evidence type="ECO:0000256" key="13">
    <source>
        <dbReference type="ARBA" id="ARBA00077165"/>
    </source>
</evidence>
<dbReference type="GeneID" id="97540803"/>
<dbReference type="Proteomes" id="UP000018211">
    <property type="component" value="Unassembled WGS sequence"/>
</dbReference>
<comment type="similarity">
    <text evidence="9 15">Belongs to the L/F-transferase family.</text>
</comment>
<dbReference type="GO" id="GO:0008914">
    <property type="term" value="F:leucyl-tRNA--protein transferase activity"/>
    <property type="evidence" value="ECO:0007669"/>
    <property type="project" value="UniProtKB-UniRule"/>
</dbReference>
<evidence type="ECO:0000256" key="10">
    <source>
        <dbReference type="ARBA" id="ARBA00066767"/>
    </source>
</evidence>
<dbReference type="Gene3D" id="3.30.70.3550">
    <property type="entry name" value="Leucyl/phenylalanyl-tRNA-protein transferase, N-terminal domain"/>
    <property type="match status" value="1"/>
</dbReference>
<dbReference type="InterPro" id="IPR042203">
    <property type="entry name" value="Leu/Phe-tRNA_Trfase_C"/>
</dbReference>
<proteinExistence type="inferred from homology"/>
<dbReference type="InterPro" id="IPR016181">
    <property type="entry name" value="Acyl_CoA_acyltransferase"/>
</dbReference>
<evidence type="ECO:0000256" key="7">
    <source>
        <dbReference type="ARBA" id="ARBA00051538"/>
    </source>
</evidence>
<evidence type="ECO:0000256" key="6">
    <source>
        <dbReference type="ARBA" id="ARBA00050652"/>
    </source>
</evidence>
<comment type="catalytic activity">
    <reaction evidence="5 15">
        <text>L-phenylalanyl-tRNA(Phe) + an N-terminal L-alpha-aminoacyl-[protein] = an N-terminal L-phenylalanyl-L-alpha-aminoacyl-[protein] + tRNA(Phe)</text>
        <dbReference type="Rhea" id="RHEA:43632"/>
        <dbReference type="Rhea" id="RHEA-COMP:9668"/>
        <dbReference type="Rhea" id="RHEA-COMP:9699"/>
        <dbReference type="Rhea" id="RHEA-COMP:10636"/>
        <dbReference type="Rhea" id="RHEA-COMP:10637"/>
        <dbReference type="ChEBI" id="CHEBI:78442"/>
        <dbReference type="ChEBI" id="CHEBI:78531"/>
        <dbReference type="ChEBI" id="CHEBI:78597"/>
        <dbReference type="ChEBI" id="CHEBI:83561"/>
        <dbReference type="EC" id="2.3.2.6"/>
    </reaction>
</comment>
<organism evidence="16 17">
    <name type="scientific">Vibrio nigripulchritudo SOn1</name>
    <dbReference type="NCBI Taxonomy" id="1238450"/>
    <lineage>
        <taxon>Bacteria</taxon>
        <taxon>Pseudomonadati</taxon>
        <taxon>Pseudomonadota</taxon>
        <taxon>Gammaproteobacteria</taxon>
        <taxon>Vibrionales</taxon>
        <taxon>Vibrionaceae</taxon>
        <taxon>Vibrio</taxon>
    </lineage>
</organism>
<comment type="catalytic activity">
    <reaction evidence="6 15">
        <text>N-terminal L-arginyl-[protein] + L-leucyl-tRNA(Leu) = N-terminal L-leucyl-L-arginyl-[protein] + tRNA(Leu) + H(+)</text>
        <dbReference type="Rhea" id="RHEA:50416"/>
        <dbReference type="Rhea" id="RHEA-COMP:9613"/>
        <dbReference type="Rhea" id="RHEA-COMP:9622"/>
        <dbReference type="Rhea" id="RHEA-COMP:12672"/>
        <dbReference type="Rhea" id="RHEA-COMP:12673"/>
        <dbReference type="ChEBI" id="CHEBI:15378"/>
        <dbReference type="ChEBI" id="CHEBI:64719"/>
        <dbReference type="ChEBI" id="CHEBI:78442"/>
        <dbReference type="ChEBI" id="CHEBI:78494"/>
        <dbReference type="ChEBI" id="CHEBI:133044"/>
        <dbReference type="EC" id="2.3.2.6"/>
    </reaction>
</comment>
<evidence type="ECO:0000256" key="1">
    <source>
        <dbReference type="ARBA" id="ARBA00004496"/>
    </source>
</evidence>
<keyword evidence="3 15" id="KW-0808">Transferase</keyword>
<evidence type="ECO:0000256" key="12">
    <source>
        <dbReference type="ARBA" id="ARBA00077136"/>
    </source>
</evidence>
<reference evidence="16 17" key="1">
    <citation type="journal article" date="2013" name="ISME J.">
        <title>Comparative genomics of pathogenic lineages of Vibrio nigripulchritudo identifies virulence-associated traits.</title>
        <authorList>
            <person name="Goudenege D."/>
            <person name="Labreuche Y."/>
            <person name="Krin E."/>
            <person name="Ansquer D."/>
            <person name="Mangenot S."/>
            <person name="Calteau A."/>
            <person name="Medigue C."/>
            <person name="Mazel D."/>
            <person name="Polz M.F."/>
            <person name="Le Roux F."/>
        </authorList>
    </citation>
    <scope>NUCLEOTIDE SEQUENCE [LARGE SCALE GENOMIC DNA]</scope>
    <source>
        <strain evidence="16 17">SOn1</strain>
    </source>
</reference>
<name>A0AAV2VK22_9VIBR</name>
<dbReference type="FunFam" id="3.30.70.3550:FF:000001">
    <property type="entry name" value="Leucyl/phenylalanyl-tRNA--protein transferase"/>
    <property type="match status" value="1"/>
</dbReference>
<sequence length="241" mass="27550">MKIFLPELSTDRQSFPPTHQALDNPDGLIAMGGDLHPDRLMSAYRQGIFPWYSHNEPILWWSPSIRAIFDPKTFKPAKSLKKYFRKSGYTVTINRATERVITLCAETRSPEETWLVEEMRDAYKRLASLGHVHSVEVWLKDQIVGGLYGVEIGQVFCGESMFSIQPNASKIALWHFCHHFQQNGGVLIDCQLMNAHLQSLGAMECNRANFLDKLKNLNSRRVSQQCYRPQILESPISGELL</sequence>
<dbReference type="GO" id="GO:0030163">
    <property type="term" value="P:protein catabolic process"/>
    <property type="evidence" value="ECO:0007669"/>
    <property type="project" value="UniProtKB-UniRule"/>
</dbReference>
<dbReference type="Pfam" id="PF03588">
    <property type="entry name" value="Leu_Phe_trans"/>
    <property type="match status" value="1"/>
</dbReference>
<evidence type="ECO:0000256" key="5">
    <source>
        <dbReference type="ARBA" id="ARBA00050607"/>
    </source>
</evidence>
<evidence type="ECO:0000256" key="9">
    <source>
        <dbReference type="ARBA" id="ARBA00061535"/>
    </source>
</evidence>
<comment type="catalytic activity">
    <reaction evidence="7 15">
        <text>N-terminal L-lysyl-[protein] + L-leucyl-tRNA(Leu) = N-terminal L-leucyl-L-lysyl-[protein] + tRNA(Leu) + H(+)</text>
        <dbReference type="Rhea" id="RHEA:12340"/>
        <dbReference type="Rhea" id="RHEA-COMP:9613"/>
        <dbReference type="Rhea" id="RHEA-COMP:9622"/>
        <dbReference type="Rhea" id="RHEA-COMP:12670"/>
        <dbReference type="Rhea" id="RHEA-COMP:12671"/>
        <dbReference type="ChEBI" id="CHEBI:15378"/>
        <dbReference type="ChEBI" id="CHEBI:65249"/>
        <dbReference type="ChEBI" id="CHEBI:78442"/>
        <dbReference type="ChEBI" id="CHEBI:78494"/>
        <dbReference type="ChEBI" id="CHEBI:133043"/>
        <dbReference type="EC" id="2.3.2.6"/>
    </reaction>
</comment>
<dbReference type="AlphaFoldDB" id="A0AAV2VK22"/>
<dbReference type="Gene3D" id="3.40.630.70">
    <property type="entry name" value="Leucyl/phenylalanyl-tRNA-protein transferase, C-terminal domain"/>
    <property type="match status" value="1"/>
</dbReference>
<dbReference type="SUPFAM" id="SSF55729">
    <property type="entry name" value="Acyl-CoA N-acyltransferases (Nat)"/>
    <property type="match status" value="1"/>
</dbReference>
<dbReference type="RefSeq" id="WP_022551019.1">
    <property type="nucleotide sequence ID" value="NZ_LK391965.1"/>
</dbReference>
<evidence type="ECO:0000256" key="4">
    <source>
        <dbReference type="ARBA" id="ARBA00023315"/>
    </source>
</evidence>
<dbReference type="EMBL" id="CAOF01000033">
    <property type="protein sequence ID" value="CCO44901.1"/>
    <property type="molecule type" value="Genomic_DNA"/>
</dbReference>
<keyword evidence="4 15" id="KW-0012">Acyltransferase</keyword>
<comment type="subcellular location">
    <subcellularLocation>
        <location evidence="1 15">Cytoplasm</location>
    </subcellularLocation>
</comment>
<protein>
    <recommendedName>
        <fullName evidence="11 15">Leucyl/phenylalanyl-tRNA--protein transferase</fullName>
        <ecNumber evidence="10 15">2.3.2.6</ecNumber>
    </recommendedName>
    <alternativeName>
        <fullName evidence="12 15">L/F-transferase</fullName>
    </alternativeName>
    <alternativeName>
        <fullName evidence="13 15">Leucyltransferase</fullName>
    </alternativeName>
    <alternativeName>
        <fullName evidence="14 15">Phenyalanyltransferase</fullName>
    </alternativeName>
</protein>
<evidence type="ECO:0000256" key="11">
    <source>
        <dbReference type="ARBA" id="ARBA00074372"/>
    </source>
</evidence>